<feature type="compositionally biased region" description="Acidic residues" evidence="1">
    <location>
        <begin position="98"/>
        <end position="115"/>
    </location>
</feature>
<evidence type="ECO:0000313" key="2">
    <source>
        <dbReference type="EMBL" id="KAA6358424.1"/>
    </source>
</evidence>
<feature type="region of interest" description="Disordered" evidence="1">
    <location>
        <begin position="55"/>
        <end position="150"/>
    </location>
</feature>
<feature type="compositionally biased region" description="Polar residues" evidence="1">
    <location>
        <begin position="55"/>
        <end position="69"/>
    </location>
</feature>
<accession>A0A5J4TJ47</accession>
<reference evidence="2 3" key="1">
    <citation type="submission" date="2019-03" db="EMBL/GenBank/DDBJ databases">
        <title>Single cell metagenomics reveals metabolic interactions within the superorganism composed of flagellate Streblomastix strix and complex community of Bacteroidetes bacteria on its surface.</title>
        <authorList>
            <person name="Treitli S.C."/>
            <person name="Kolisko M."/>
            <person name="Husnik F."/>
            <person name="Keeling P."/>
            <person name="Hampl V."/>
        </authorList>
    </citation>
    <scope>NUCLEOTIDE SEQUENCE [LARGE SCALE GENOMIC DNA]</scope>
    <source>
        <strain evidence="2">ST1C</strain>
    </source>
</reference>
<feature type="non-terminal residue" evidence="2">
    <location>
        <position position="150"/>
    </location>
</feature>
<evidence type="ECO:0000256" key="1">
    <source>
        <dbReference type="SAM" id="MobiDB-lite"/>
    </source>
</evidence>
<feature type="compositionally biased region" description="Basic and acidic residues" evidence="1">
    <location>
        <begin position="71"/>
        <end position="80"/>
    </location>
</feature>
<name>A0A5J4TJ47_9EUKA</name>
<dbReference type="Proteomes" id="UP000324800">
    <property type="component" value="Unassembled WGS sequence"/>
</dbReference>
<protein>
    <submittedName>
        <fullName evidence="2">Uncharacterized protein</fullName>
    </submittedName>
</protein>
<gene>
    <name evidence="2" type="ORF">EZS28_046049</name>
</gene>
<proteinExistence type="predicted"/>
<dbReference type="AlphaFoldDB" id="A0A5J4TJ47"/>
<feature type="compositionally biased region" description="Basic and acidic residues" evidence="1">
    <location>
        <begin position="88"/>
        <end position="97"/>
    </location>
</feature>
<sequence>MFQSSSGSFACDPRETFELPRAALLDLDFVDDALLRDPLRLLFLLTTLEPLCQLPQSFVNDQTDLSMRGSTEVKGHDSHLAENLTQPESDHQITPEPEKEEEEEEQEEEIKEEQDDKSVQPSHSVKSKSTKSKASSQKTQSHKSQHETAN</sequence>
<organism evidence="2 3">
    <name type="scientific">Streblomastix strix</name>
    <dbReference type="NCBI Taxonomy" id="222440"/>
    <lineage>
        <taxon>Eukaryota</taxon>
        <taxon>Metamonada</taxon>
        <taxon>Preaxostyla</taxon>
        <taxon>Oxymonadida</taxon>
        <taxon>Streblomastigidae</taxon>
        <taxon>Streblomastix</taxon>
    </lineage>
</organism>
<evidence type="ECO:0000313" key="3">
    <source>
        <dbReference type="Proteomes" id="UP000324800"/>
    </source>
</evidence>
<comment type="caution">
    <text evidence="2">The sequence shown here is derived from an EMBL/GenBank/DDBJ whole genome shotgun (WGS) entry which is preliminary data.</text>
</comment>
<dbReference type="EMBL" id="SNRW01029876">
    <property type="protein sequence ID" value="KAA6358424.1"/>
    <property type="molecule type" value="Genomic_DNA"/>
</dbReference>